<dbReference type="SUPFAM" id="SSF51735">
    <property type="entry name" value="NAD(P)-binding Rossmann-fold domains"/>
    <property type="match status" value="1"/>
</dbReference>
<gene>
    <name evidence="2" type="ORF">G3M58_10765</name>
</gene>
<dbReference type="PANTHER" id="PTHR43162:SF1">
    <property type="entry name" value="PRESTALK A DIFFERENTIATION PROTEIN A"/>
    <property type="match status" value="1"/>
</dbReference>
<feature type="domain" description="NAD(P)-binding" evidence="1">
    <location>
        <begin position="6"/>
        <end position="138"/>
    </location>
</feature>
<sequence>MILITGASGVVGRQVMNQLVHEGTAVTAVTRGTGDAGFPDGVAVVRGDLFHPEWIEAALEGVEALQISPRATGPGLGELLRLAAARGVRRAVLLSATTVEHPAGEARFAAQFTHAEELVRSSGLDWTILRLADFAANALAWAPQIRAGDVVRGAYARAATSPLHETDIAGVAVRALRGSLGSGAAIHTLTGPQSLDQVEKVRLIGAAVGRTLSFQELPPEQVRQGMLAQGLPEEIPARLLGSLADYAERPGPTTSTVEDLLGRPALTFADWAHDNAPAFGG</sequence>
<evidence type="ECO:0000313" key="2">
    <source>
        <dbReference type="EMBL" id="NEE06924.1"/>
    </source>
</evidence>
<dbReference type="Gene3D" id="3.90.25.10">
    <property type="entry name" value="UDP-galactose 4-epimerase, domain 1"/>
    <property type="match status" value="1"/>
</dbReference>
<proteinExistence type="predicted"/>
<organism evidence="2">
    <name type="scientific">Streptomyces sp. SID7499</name>
    <dbReference type="NCBI Taxonomy" id="2706086"/>
    <lineage>
        <taxon>Bacteria</taxon>
        <taxon>Bacillati</taxon>
        <taxon>Actinomycetota</taxon>
        <taxon>Actinomycetes</taxon>
        <taxon>Kitasatosporales</taxon>
        <taxon>Streptomycetaceae</taxon>
        <taxon>Streptomyces</taxon>
    </lineage>
</organism>
<name>A0A6G3WN87_9ACTN</name>
<comment type="caution">
    <text evidence="2">The sequence shown here is derived from an EMBL/GenBank/DDBJ whole genome shotgun (WGS) entry which is preliminary data.</text>
</comment>
<dbReference type="PANTHER" id="PTHR43162">
    <property type="match status" value="1"/>
</dbReference>
<dbReference type="Gene3D" id="3.40.50.720">
    <property type="entry name" value="NAD(P)-binding Rossmann-like Domain"/>
    <property type="match status" value="1"/>
</dbReference>
<dbReference type="InterPro" id="IPR016040">
    <property type="entry name" value="NAD(P)-bd_dom"/>
</dbReference>
<dbReference type="Pfam" id="PF13460">
    <property type="entry name" value="NAD_binding_10"/>
    <property type="match status" value="1"/>
</dbReference>
<protein>
    <submittedName>
        <fullName evidence="2">NAD(P)H-binding protein</fullName>
    </submittedName>
</protein>
<evidence type="ECO:0000259" key="1">
    <source>
        <dbReference type="Pfam" id="PF13460"/>
    </source>
</evidence>
<dbReference type="AlphaFoldDB" id="A0A6G3WN87"/>
<dbReference type="InterPro" id="IPR051604">
    <property type="entry name" value="Ergot_Alk_Oxidoreductase"/>
</dbReference>
<accession>A0A6G3WN87</accession>
<reference evidence="2" key="1">
    <citation type="submission" date="2020-01" db="EMBL/GenBank/DDBJ databases">
        <title>Insect and environment-associated Actinomycetes.</title>
        <authorList>
            <person name="Currrie C."/>
            <person name="Chevrette M."/>
            <person name="Carlson C."/>
            <person name="Stubbendieck R."/>
            <person name="Wendt-Pienkowski E."/>
        </authorList>
    </citation>
    <scope>NUCLEOTIDE SEQUENCE</scope>
    <source>
        <strain evidence="2">SID7499</strain>
    </source>
</reference>
<dbReference type="InterPro" id="IPR036291">
    <property type="entry name" value="NAD(P)-bd_dom_sf"/>
</dbReference>
<dbReference type="EMBL" id="JAAGMN010001114">
    <property type="protein sequence ID" value="NEE06924.1"/>
    <property type="molecule type" value="Genomic_DNA"/>
</dbReference>